<gene>
    <name evidence="2" type="ORF">CYMTET_27720</name>
</gene>
<keyword evidence="3" id="KW-1185">Reference proteome</keyword>
<accession>A0AAE0KWN8</accession>
<dbReference type="EMBL" id="LGRX02015414">
    <property type="protein sequence ID" value="KAK3263477.1"/>
    <property type="molecule type" value="Genomic_DNA"/>
</dbReference>
<feature type="region of interest" description="Disordered" evidence="1">
    <location>
        <begin position="61"/>
        <end position="112"/>
    </location>
</feature>
<reference evidence="2 3" key="1">
    <citation type="journal article" date="2015" name="Genome Biol. Evol.">
        <title>Comparative Genomics of a Bacterivorous Green Alga Reveals Evolutionary Causalities and Consequences of Phago-Mixotrophic Mode of Nutrition.</title>
        <authorList>
            <person name="Burns J.A."/>
            <person name="Paasch A."/>
            <person name="Narechania A."/>
            <person name="Kim E."/>
        </authorList>
    </citation>
    <scope>NUCLEOTIDE SEQUENCE [LARGE SCALE GENOMIC DNA]</scope>
    <source>
        <strain evidence="2 3">PLY_AMNH</strain>
    </source>
</reference>
<feature type="compositionally biased region" description="Acidic residues" evidence="1">
    <location>
        <begin position="81"/>
        <end position="108"/>
    </location>
</feature>
<organism evidence="2 3">
    <name type="scientific">Cymbomonas tetramitiformis</name>
    <dbReference type="NCBI Taxonomy" id="36881"/>
    <lineage>
        <taxon>Eukaryota</taxon>
        <taxon>Viridiplantae</taxon>
        <taxon>Chlorophyta</taxon>
        <taxon>Pyramimonadophyceae</taxon>
        <taxon>Pyramimonadales</taxon>
        <taxon>Pyramimonadaceae</taxon>
        <taxon>Cymbomonas</taxon>
    </lineage>
</organism>
<dbReference type="Proteomes" id="UP001190700">
    <property type="component" value="Unassembled WGS sequence"/>
</dbReference>
<protein>
    <submittedName>
        <fullName evidence="2">Uncharacterized protein</fullName>
    </submittedName>
</protein>
<evidence type="ECO:0000313" key="2">
    <source>
        <dbReference type="EMBL" id="KAK3263477.1"/>
    </source>
</evidence>
<name>A0AAE0KWN8_9CHLO</name>
<feature type="compositionally biased region" description="Low complexity" evidence="1">
    <location>
        <begin position="61"/>
        <end position="72"/>
    </location>
</feature>
<proteinExistence type="predicted"/>
<sequence>MKVRAPHNLQRSIQYGLGRAGKRNNLSIQALIKRNAHQSKGFNTSVKHSLRLQKAQTSRAFANAASTHTAATPIEVGTQNDDLDVSDGEDPVHDEDSDSDADQVEANENEGKEYPLQHRCLLAADWKKNNQFESVLTTAYDVSEALQSHSGCGLDKEFIIASSLYADLTGDVVEVVSGAHATERSPANEVRMRSDKFNNYTRDTRR</sequence>
<feature type="compositionally biased region" description="Basic and acidic residues" evidence="1">
    <location>
        <begin position="190"/>
        <end position="206"/>
    </location>
</feature>
<feature type="region of interest" description="Disordered" evidence="1">
    <location>
        <begin position="181"/>
        <end position="206"/>
    </location>
</feature>
<evidence type="ECO:0000256" key="1">
    <source>
        <dbReference type="SAM" id="MobiDB-lite"/>
    </source>
</evidence>
<evidence type="ECO:0000313" key="3">
    <source>
        <dbReference type="Proteomes" id="UP001190700"/>
    </source>
</evidence>
<dbReference type="AlphaFoldDB" id="A0AAE0KWN8"/>
<comment type="caution">
    <text evidence="2">The sequence shown here is derived from an EMBL/GenBank/DDBJ whole genome shotgun (WGS) entry which is preliminary data.</text>
</comment>